<evidence type="ECO:0000313" key="4">
    <source>
        <dbReference type="Proteomes" id="UP001151582"/>
    </source>
</evidence>
<dbReference type="EMBL" id="JANBQB010000643">
    <property type="protein sequence ID" value="KAJ1974522.1"/>
    <property type="molecule type" value="Genomic_DNA"/>
</dbReference>
<feature type="region of interest" description="Disordered" evidence="1">
    <location>
        <begin position="1593"/>
        <end position="1620"/>
    </location>
</feature>
<organism evidence="3 4">
    <name type="scientific">Dimargaris verticillata</name>
    <dbReference type="NCBI Taxonomy" id="2761393"/>
    <lineage>
        <taxon>Eukaryota</taxon>
        <taxon>Fungi</taxon>
        <taxon>Fungi incertae sedis</taxon>
        <taxon>Zoopagomycota</taxon>
        <taxon>Kickxellomycotina</taxon>
        <taxon>Dimargaritomycetes</taxon>
        <taxon>Dimargaritales</taxon>
        <taxon>Dimargaritaceae</taxon>
        <taxon>Dimargaris</taxon>
    </lineage>
</organism>
<feature type="compositionally biased region" description="Basic and acidic residues" evidence="1">
    <location>
        <begin position="1602"/>
        <end position="1614"/>
    </location>
</feature>
<name>A0A9W8AXU1_9FUNG</name>
<reference evidence="3" key="1">
    <citation type="submission" date="2022-07" db="EMBL/GenBank/DDBJ databases">
        <title>Phylogenomic reconstructions and comparative analyses of Kickxellomycotina fungi.</title>
        <authorList>
            <person name="Reynolds N.K."/>
            <person name="Stajich J.E."/>
            <person name="Barry K."/>
            <person name="Grigoriev I.V."/>
            <person name="Crous P."/>
            <person name="Smith M.E."/>
        </authorList>
    </citation>
    <scope>NUCLEOTIDE SEQUENCE</scope>
    <source>
        <strain evidence="3">RSA 567</strain>
    </source>
</reference>
<feature type="compositionally biased region" description="Polar residues" evidence="1">
    <location>
        <begin position="407"/>
        <end position="419"/>
    </location>
</feature>
<keyword evidence="4" id="KW-1185">Reference proteome</keyword>
<dbReference type="GO" id="GO:0007035">
    <property type="term" value="P:vacuolar acidification"/>
    <property type="evidence" value="ECO:0007669"/>
    <property type="project" value="TreeGrafter"/>
</dbReference>
<dbReference type="GO" id="GO:0043291">
    <property type="term" value="C:RAVE complex"/>
    <property type="evidence" value="ECO:0007669"/>
    <property type="project" value="TreeGrafter"/>
</dbReference>
<dbReference type="Pfam" id="PF12234">
    <property type="entry name" value="Rav1p_C"/>
    <property type="match status" value="1"/>
</dbReference>
<dbReference type="InterPro" id="IPR022033">
    <property type="entry name" value="Rav1p_C"/>
</dbReference>
<feature type="domain" description="RAVE complex protein Rav1 C-terminal" evidence="2">
    <location>
        <begin position="915"/>
        <end position="1442"/>
    </location>
</feature>
<dbReference type="InterPro" id="IPR052208">
    <property type="entry name" value="DmX-like/RAVE_component"/>
</dbReference>
<dbReference type="PANTHER" id="PTHR13950:SF9">
    <property type="entry name" value="RABCONNECTIN-3A"/>
    <property type="match status" value="1"/>
</dbReference>
<dbReference type="Proteomes" id="UP001151582">
    <property type="component" value="Unassembled WGS sequence"/>
</dbReference>
<sequence>MDHCIVYYRPEVPPTSPTVPDHLRRAQWHYANLVTLDHTGTSLAWHYRLSHNPTAESIIVGSRRGVSRWTYDRSANHGQGHLHACWMKDWETRLASPCYHIAVCSGASSLFATRGRFDRTIKVWCPDADGTLRFIYLPHPHHVLDMIWLPPHTAALNPFTLVTVCVDGNTRVWSQFAVDKAASFVLTATILPNHWLASSLYPPPDLDQPLYDPTRDSPAQRLALDYPFVYWVDKQALLNSVPINRLAMLSSQDGVSTALEPAATTTHHFLSILAQMDARDELFMAWLPDGTLMFWSLDLTAAHHGHMASPHLLFVTASKPRLDTATCHAVVRHPHLRTPVPHTGMTHGWLWSAEGTLSQYHLVLDQLIPFDFGGAFTGSFRFGDELVSPISVGYDDRGGHKDGVHSTAATDHGTGSHSAANPGPYSFPTRPLHSVTSLPFVATSSAASLFTTTTTGEHHSNPTPLLSASSFQGVARDPSGWLLQYQWQGHHSPWPIVAIQSSDPSATTATTGPKTAKMTIVEGNFGPLILSLACSRPVSLNESGSSISLASLQSNLSTTSSATDSSAECVYYEWAVQQLCHTTTGCQLVLVQKGTLLAAWESDSNDANDNLSMDCWVHWLPMAAGFLICLDRTLYVYLGYPGLHPTGSQSAHLTPSPAIVPWGFYQAWSADLESYCIGARFSPMPSFSLASDTSCGRDASVQPLAFLLGTAPELSQAVLLELTCTFASGTSANAWPPKPAFNQCALNTIPLTIQPLPELTAVNETPGQSLLACRNQSTVTATVVTGAGHHYLGVDRDDDLANQPMLLMCDSTCGQLWLGQFGQNSDEDSIDRPSQPEAICILPVLRFHWPVDDRFVTMVRYSESGDLAIVTQQRHEFTLSIWNIYLAPRTPSSTCNSNTATSANLAGATPLYQITTPNPIVDMQWYQTPLNRPYLAYAVNTRVHIVSRTMLLDPSWTEIQCLDGGYPSSMPIQRLHWLPQGALVMGFASGVVEFVDQARIMAADHRVSNRASKPDSSLAASAVVPQYHPETLSSLLLWGREDLVQAILSQLTAELRRTSEGDENTISPTPLPIAHFLQSPSLSSLSPSSTQPATETHGDKYSGLFDHDSVAALPTTHADPHTLAPDTAAFLADYLSRHTLPGVPHQDQLRLVDIASLVVQMTHQYQSLDRMGRRFALFLRLYIQRTQPEYEQVVKQNASSPSWAASFAPAVLAHQLPFRDCHWAFHSESQPVLLDFIRDLGSHGGSSDHCGSKLLWRDARRLGVGYWLRDSTLVRALLEQMARQHYLQSDRDPLTCMLYYLALKKKSVLLALWKASHGHPQCTTMVKFLAHDFTEPRWKTAANKNAYVLLGKQKFELAASFFLLAGRLADALNVCVRQLHDPALAILLCRAYEGDNGDTLPWLLTEKLIPDAQQTNTPNPPDPWQLSLLALLASQRDQALQHVEHGLTRTDSVTHYDPSLLLLVSELETLGSAQMHSLTLPSKPFAPSLSVLGPLLTTVVSKSLTLYQLQGQPWVGWQVFRWWQDQLTSDQIQPSISNGALLPASTGAPDSFKAASPLWHQPSTLSHHHDATATGTVSFDAWVWDMGSSGPPAALSSPSKSLDQKQHDKNEKSAETSVSKASVVAHEDHALAQLTASQHRTAILTQILEAIGNSLARTPVHDGTVVRHGLFEQLSALVQGSASRYKADNGALLKHSPALRSTDDLLPASPPTDLLAAKVSRLLEGLSWWLDLCTDIFMSVIVQLSQLQLSTGLSMVAESSHLDNVPIETILSRALLRASIVNHLEMAAFHRLQLSLSSFSGPEALLALAYSQDVLADQTLFEILCRYGAPLLTEPRDLDLHTELDVFPSQPLLFFGTRFATVLLLLFMRCCIVYCQSENYHAAMLSVVLWSRLVSPWRQLWSEPAKALSELAKLAAEWHRVVLDPDAWQNYSALEFIASLDHHVQTGADQPAWLADMDRVVGPATAEMLPSGLAGGALAYGLVLRYLQTLLTLPQAKALVLPQLRLAQFQCVGTVTDHVLRDHALAFTRDVQTLGNVSRTALVRYLMQQLWPV</sequence>
<dbReference type="OrthoDB" id="342131at2759"/>
<protein>
    <submittedName>
        <fullName evidence="3">Regulator of (H+)-ATPase in vacuolar membrane</fullName>
    </submittedName>
</protein>
<evidence type="ECO:0000256" key="1">
    <source>
        <dbReference type="SAM" id="MobiDB-lite"/>
    </source>
</evidence>
<evidence type="ECO:0000313" key="3">
    <source>
        <dbReference type="EMBL" id="KAJ1974522.1"/>
    </source>
</evidence>
<proteinExistence type="predicted"/>
<dbReference type="SUPFAM" id="SSF50978">
    <property type="entry name" value="WD40 repeat-like"/>
    <property type="match status" value="1"/>
</dbReference>
<accession>A0A9W8AXU1</accession>
<evidence type="ECO:0000259" key="2">
    <source>
        <dbReference type="Pfam" id="PF12234"/>
    </source>
</evidence>
<dbReference type="InterPro" id="IPR036322">
    <property type="entry name" value="WD40_repeat_dom_sf"/>
</dbReference>
<feature type="region of interest" description="Disordered" evidence="1">
    <location>
        <begin position="398"/>
        <end position="428"/>
    </location>
</feature>
<comment type="caution">
    <text evidence="3">The sequence shown here is derived from an EMBL/GenBank/DDBJ whole genome shotgun (WGS) entry which is preliminary data.</text>
</comment>
<gene>
    <name evidence="3" type="primary">RAV1</name>
    <name evidence="3" type="ORF">H4R34_004689</name>
</gene>
<dbReference type="PANTHER" id="PTHR13950">
    <property type="entry name" value="RABCONNECTIN-RELATED"/>
    <property type="match status" value="1"/>
</dbReference>